<name>U4L6E3_PYROM</name>
<evidence type="ECO:0000313" key="3">
    <source>
        <dbReference type="Proteomes" id="UP000018144"/>
    </source>
</evidence>
<accession>U4L6E3</accession>
<keyword evidence="3" id="KW-1185">Reference proteome</keyword>
<organism evidence="2 3">
    <name type="scientific">Pyronema omphalodes (strain CBS 100304)</name>
    <name type="common">Pyronema confluens</name>
    <dbReference type="NCBI Taxonomy" id="1076935"/>
    <lineage>
        <taxon>Eukaryota</taxon>
        <taxon>Fungi</taxon>
        <taxon>Dikarya</taxon>
        <taxon>Ascomycota</taxon>
        <taxon>Pezizomycotina</taxon>
        <taxon>Pezizomycetes</taxon>
        <taxon>Pezizales</taxon>
        <taxon>Pyronemataceae</taxon>
        <taxon>Pyronema</taxon>
    </lineage>
</organism>
<dbReference type="OrthoDB" id="2910287at2759"/>
<evidence type="ECO:0000256" key="1">
    <source>
        <dbReference type="SAM" id="SignalP"/>
    </source>
</evidence>
<dbReference type="Proteomes" id="UP000018144">
    <property type="component" value="Unassembled WGS sequence"/>
</dbReference>
<feature type="chain" id="PRO_5004651955" evidence="1">
    <location>
        <begin position="21"/>
        <end position="132"/>
    </location>
</feature>
<reference evidence="2 3" key="1">
    <citation type="journal article" date="2013" name="PLoS Genet.">
        <title>The genome and development-dependent transcriptomes of Pyronema confluens: a window into fungal evolution.</title>
        <authorList>
            <person name="Traeger S."/>
            <person name="Altegoer F."/>
            <person name="Freitag M."/>
            <person name="Gabaldon T."/>
            <person name="Kempken F."/>
            <person name="Kumar A."/>
            <person name="Marcet-Houben M."/>
            <person name="Poggeler S."/>
            <person name="Stajich J.E."/>
            <person name="Nowrousian M."/>
        </authorList>
    </citation>
    <scope>NUCLEOTIDE SEQUENCE [LARGE SCALE GENOMIC DNA]</scope>
    <source>
        <strain evidence="3">CBS 100304</strain>
        <tissue evidence="2">Vegetative mycelium</tissue>
    </source>
</reference>
<gene>
    <name evidence="2" type="ORF">PCON_12574</name>
</gene>
<sequence>MQFLFPILLTLLALIAPVFSVPHNNHKRSPKNIKKAGGGPGPKVLVCTDENFKGDCEENVMNDGLCWILNGAYKRKVSSFKVEKGCCQFYMDEVCNRPLFSAMNREDATLKGEHNDRIRSYNCDSNKCPNKL</sequence>
<dbReference type="AlphaFoldDB" id="U4L6E3"/>
<evidence type="ECO:0000313" key="2">
    <source>
        <dbReference type="EMBL" id="CCX12981.1"/>
    </source>
</evidence>
<protein>
    <submittedName>
        <fullName evidence="2">Uncharacterized protein</fullName>
    </submittedName>
</protein>
<proteinExistence type="predicted"/>
<keyword evidence="1" id="KW-0732">Signal</keyword>
<dbReference type="EMBL" id="HF935735">
    <property type="protein sequence ID" value="CCX12981.1"/>
    <property type="molecule type" value="Genomic_DNA"/>
</dbReference>
<feature type="signal peptide" evidence="1">
    <location>
        <begin position="1"/>
        <end position="20"/>
    </location>
</feature>
<dbReference type="Gene3D" id="2.60.20.10">
    <property type="entry name" value="Crystallins"/>
    <property type="match status" value="1"/>
</dbReference>